<dbReference type="PROSITE" id="PS51257">
    <property type="entry name" value="PROKAR_LIPOPROTEIN"/>
    <property type="match status" value="1"/>
</dbReference>
<feature type="domain" description="Serine aminopeptidase S33" evidence="2">
    <location>
        <begin position="85"/>
        <end position="205"/>
    </location>
</feature>
<evidence type="ECO:0000313" key="4">
    <source>
        <dbReference type="Proteomes" id="UP000238949"/>
    </source>
</evidence>
<proteinExistence type="predicted"/>
<organism evidence="3 4">
    <name type="scientific">Alteromonas alba</name>
    <dbReference type="NCBI Taxonomy" id="2079529"/>
    <lineage>
        <taxon>Bacteria</taxon>
        <taxon>Pseudomonadati</taxon>
        <taxon>Pseudomonadota</taxon>
        <taxon>Gammaproteobacteria</taxon>
        <taxon>Alteromonadales</taxon>
        <taxon>Alteromonadaceae</taxon>
        <taxon>Alteromonas/Salinimonas group</taxon>
        <taxon>Alteromonas</taxon>
    </lineage>
</organism>
<sequence>MKLFRLFCLVLLVITGSAMLLSSCQQTHDERFSPSDTLVPTTITPFSDYQLAVAYWLNEHRQLTGSDKPREIKINTPFECGVGNKKGVLFIHGLGDSPYFFQDVAQRLCDQDVWVRTILLPGHGSKPGDMLNASYELWQQATNFHVEQFSREVDELYLAGFSTGTNLAVVAAGQRDDIAGLLLFSPAFESRFAVTWLAPYLTGVFSWPNVEPEDNPTRYNSMAMQGFAAYQKSVDAVQVSLHQQLVSVPALLVVPEGDSVVDVNTVAELYTVHFRHPKSELLWLGEEEGAPADSQVLSMKIPAQRIYGKVSNSLAIVTNYSALKKSFGADKNFKLHAGVVNYIDYENEGFKLPITSARFGRVLTKERAYGDERELRIFFEDHGMVNDLIDTTVAFDYFPSEELIKD</sequence>
<keyword evidence="1" id="KW-0732">Signal</keyword>
<dbReference type="AlphaFoldDB" id="A0A2S9V655"/>
<dbReference type="Proteomes" id="UP000238949">
    <property type="component" value="Unassembled WGS sequence"/>
</dbReference>
<evidence type="ECO:0000256" key="1">
    <source>
        <dbReference type="SAM" id="SignalP"/>
    </source>
</evidence>
<dbReference type="EMBL" id="PVNP01000196">
    <property type="protein sequence ID" value="PRO71931.1"/>
    <property type="molecule type" value="Genomic_DNA"/>
</dbReference>
<gene>
    <name evidence="3" type="ORF">C6Y40_19630</name>
</gene>
<dbReference type="OrthoDB" id="8476759at2"/>
<dbReference type="SUPFAM" id="SSF53474">
    <property type="entry name" value="alpha/beta-Hydrolases"/>
    <property type="match status" value="1"/>
</dbReference>
<accession>A0A2S9V655</accession>
<evidence type="ECO:0000313" key="3">
    <source>
        <dbReference type="EMBL" id="PRO71931.1"/>
    </source>
</evidence>
<protein>
    <recommendedName>
        <fullName evidence="2">Serine aminopeptidase S33 domain-containing protein</fullName>
    </recommendedName>
</protein>
<dbReference type="InterPro" id="IPR022742">
    <property type="entry name" value="Hydrolase_4"/>
</dbReference>
<name>A0A2S9V655_9ALTE</name>
<dbReference type="InterPro" id="IPR051044">
    <property type="entry name" value="MAG_DAG_Lipase"/>
</dbReference>
<comment type="caution">
    <text evidence="3">The sequence shown here is derived from an EMBL/GenBank/DDBJ whole genome shotgun (WGS) entry which is preliminary data.</text>
</comment>
<reference evidence="4" key="1">
    <citation type="journal article" date="2020" name="Int. J. Syst. Evol. Microbiol.">
        <title>Alteromonas alba sp. nov., a marine bacterium isolated from the seawater of the West Pacific Ocean.</title>
        <authorList>
            <person name="Sun C."/>
            <person name="Wu Y.-H."/>
            <person name="Xamxidin M."/>
            <person name="Cheng H."/>
            <person name="Xu X.-W."/>
        </authorList>
    </citation>
    <scope>NUCLEOTIDE SEQUENCE [LARGE SCALE GENOMIC DNA]</scope>
    <source>
        <strain evidence="4">190</strain>
    </source>
</reference>
<evidence type="ECO:0000259" key="2">
    <source>
        <dbReference type="Pfam" id="PF12146"/>
    </source>
</evidence>
<feature type="signal peptide" evidence="1">
    <location>
        <begin position="1"/>
        <end position="20"/>
    </location>
</feature>
<keyword evidence="4" id="KW-1185">Reference proteome</keyword>
<dbReference type="PANTHER" id="PTHR11614">
    <property type="entry name" value="PHOSPHOLIPASE-RELATED"/>
    <property type="match status" value="1"/>
</dbReference>
<feature type="chain" id="PRO_5015692953" description="Serine aminopeptidase S33 domain-containing protein" evidence="1">
    <location>
        <begin position="21"/>
        <end position="406"/>
    </location>
</feature>
<dbReference type="InterPro" id="IPR029058">
    <property type="entry name" value="AB_hydrolase_fold"/>
</dbReference>
<dbReference type="Gene3D" id="3.40.50.1820">
    <property type="entry name" value="alpha/beta hydrolase"/>
    <property type="match status" value="1"/>
</dbReference>
<dbReference type="Pfam" id="PF12146">
    <property type="entry name" value="Hydrolase_4"/>
    <property type="match status" value="1"/>
</dbReference>